<dbReference type="GO" id="GO:0036088">
    <property type="term" value="P:D-serine catabolic process"/>
    <property type="evidence" value="ECO:0007669"/>
    <property type="project" value="TreeGrafter"/>
</dbReference>
<dbReference type="PANTHER" id="PTHR28004">
    <property type="entry name" value="ZGC:162816-RELATED"/>
    <property type="match status" value="1"/>
</dbReference>
<name>A0A3N1MDZ5_9PROT</name>
<sequence>MPQRPPADIGMPVSEIDTPALVIDLDALERNIAKLAEVSRRTGVRLRPHTKTHKSPIIALKQIEAGAIGQCCQKVGEAEVLVAGGVRDVLVSNQVVGDRKLARLAALAQSARVALCVDAPEHIEAAGRAAREYGVELGALVEIDVGTARCGVEPGEAAVKLAQQIAATPGLRFGGLQAYHGTAQHLATWDERKAAIELAVAKTKLTVDALAAVGLSCDIVGGAGTGTFQFESTSGVYNELQCGSYLFMDTDYARIGGKTSNRYDEFEHSLFVLATVMSVPTADRAICDAGLKAYTMEKGAPWVHGRDDLEVTGVSDEHGKVRTTGAKTPLKLGDKLWLIPGHCDPTINLHDWYVGVRKGRVEAVWPIAARGASQ</sequence>
<keyword evidence="2" id="KW-0456">Lyase</keyword>
<evidence type="ECO:0000256" key="2">
    <source>
        <dbReference type="ARBA" id="ARBA00023239"/>
    </source>
</evidence>
<dbReference type="EMBL" id="RJKX01000011">
    <property type="protein sequence ID" value="ROQ01961.1"/>
    <property type="molecule type" value="Genomic_DNA"/>
</dbReference>
<dbReference type="AlphaFoldDB" id="A0A3N1MDZ5"/>
<dbReference type="Pfam" id="PF01168">
    <property type="entry name" value="Ala_racemase_N"/>
    <property type="match status" value="1"/>
</dbReference>
<comment type="caution">
    <text evidence="4">The sequence shown here is derived from an EMBL/GenBank/DDBJ whole genome shotgun (WGS) entry which is preliminary data.</text>
</comment>
<protein>
    <submittedName>
        <fullName evidence="4">3-hydroxy-D-aspartate aldolase</fullName>
    </submittedName>
</protein>
<reference evidence="4 5" key="1">
    <citation type="submission" date="2018-11" db="EMBL/GenBank/DDBJ databases">
        <title>Genomic Encyclopedia of Type Strains, Phase IV (KMG-IV): sequencing the most valuable type-strain genomes for metagenomic binning, comparative biology and taxonomic classification.</title>
        <authorList>
            <person name="Goeker M."/>
        </authorList>
    </citation>
    <scope>NUCLEOTIDE SEQUENCE [LARGE SCALE GENOMIC DNA]</scope>
    <source>
        <strain evidence="4 5">DSM 5900</strain>
    </source>
</reference>
<dbReference type="InterPro" id="IPR042208">
    <property type="entry name" value="D-ser_dehydrat-like_sf"/>
</dbReference>
<dbReference type="GO" id="GO:0008721">
    <property type="term" value="F:D-serine ammonia-lyase activity"/>
    <property type="evidence" value="ECO:0007669"/>
    <property type="project" value="TreeGrafter"/>
</dbReference>
<dbReference type="Proteomes" id="UP000278222">
    <property type="component" value="Unassembled WGS sequence"/>
</dbReference>
<organism evidence="4 5">
    <name type="scientific">Stella humosa</name>
    <dbReference type="NCBI Taxonomy" id="94"/>
    <lineage>
        <taxon>Bacteria</taxon>
        <taxon>Pseudomonadati</taxon>
        <taxon>Pseudomonadota</taxon>
        <taxon>Alphaproteobacteria</taxon>
        <taxon>Rhodospirillales</taxon>
        <taxon>Stellaceae</taxon>
        <taxon>Stella</taxon>
    </lineage>
</organism>
<dbReference type="InterPro" id="IPR051466">
    <property type="entry name" value="D-amino_acid_metab_enzyme"/>
</dbReference>
<gene>
    <name evidence="4" type="ORF">EDC65_1148</name>
</gene>
<comment type="similarity">
    <text evidence="1">Belongs to the DSD1 family.</text>
</comment>
<keyword evidence="5" id="KW-1185">Reference proteome</keyword>
<feature type="domain" description="D-serine dehydratase-like" evidence="3">
    <location>
        <begin position="269"/>
        <end position="357"/>
    </location>
</feature>
<evidence type="ECO:0000259" key="3">
    <source>
        <dbReference type="SMART" id="SM01119"/>
    </source>
</evidence>
<evidence type="ECO:0000313" key="5">
    <source>
        <dbReference type="Proteomes" id="UP000278222"/>
    </source>
</evidence>
<dbReference type="InterPro" id="IPR001608">
    <property type="entry name" value="Ala_racemase_N"/>
</dbReference>
<dbReference type="Pfam" id="PF14031">
    <property type="entry name" value="D-ser_dehydrat"/>
    <property type="match status" value="1"/>
</dbReference>
<dbReference type="InterPro" id="IPR029066">
    <property type="entry name" value="PLP-binding_barrel"/>
</dbReference>
<evidence type="ECO:0000313" key="4">
    <source>
        <dbReference type="EMBL" id="ROQ01961.1"/>
    </source>
</evidence>
<dbReference type="SUPFAM" id="SSF51419">
    <property type="entry name" value="PLP-binding barrel"/>
    <property type="match status" value="1"/>
</dbReference>
<dbReference type="SMART" id="SM01119">
    <property type="entry name" value="D-ser_dehydrat"/>
    <property type="match status" value="1"/>
</dbReference>
<dbReference type="Gene3D" id="3.20.20.10">
    <property type="entry name" value="Alanine racemase"/>
    <property type="match status" value="1"/>
</dbReference>
<dbReference type="PANTHER" id="PTHR28004:SF2">
    <property type="entry name" value="D-SERINE DEHYDRATASE"/>
    <property type="match status" value="1"/>
</dbReference>
<dbReference type="CDD" id="cd06819">
    <property type="entry name" value="PLPDE_III_LS_D-TA"/>
    <property type="match status" value="1"/>
</dbReference>
<proteinExistence type="inferred from homology"/>
<dbReference type="InterPro" id="IPR026956">
    <property type="entry name" value="D-ser_dehydrat-like_dom"/>
</dbReference>
<dbReference type="RefSeq" id="WP_197735638.1">
    <property type="nucleotide sequence ID" value="NZ_AP019700.1"/>
</dbReference>
<evidence type="ECO:0000256" key="1">
    <source>
        <dbReference type="ARBA" id="ARBA00005323"/>
    </source>
</evidence>
<accession>A0A3N1MDZ5</accession>
<dbReference type="Gene3D" id="2.40.37.20">
    <property type="entry name" value="D-serine dehydratase-like domain"/>
    <property type="match status" value="1"/>
</dbReference>